<evidence type="ECO:0000313" key="9">
    <source>
        <dbReference type="EMBL" id="CAA2104988.1"/>
    </source>
</evidence>
<dbReference type="Pfam" id="PF00353">
    <property type="entry name" value="HemolysinCabind"/>
    <property type="match status" value="3"/>
</dbReference>
<dbReference type="GO" id="GO:0004222">
    <property type="term" value="F:metalloendopeptidase activity"/>
    <property type="evidence" value="ECO:0007669"/>
    <property type="project" value="InterPro"/>
</dbReference>
<dbReference type="SMART" id="SM00235">
    <property type="entry name" value="ZnMc"/>
    <property type="match status" value="1"/>
</dbReference>
<gene>
    <name evidence="9" type="primary">cya_14</name>
    <name evidence="9" type="ORF">MBUL_02968</name>
</gene>
<keyword evidence="7" id="KW-0862">Zinc</keyword>
<dbReference type="InterPro" id="IPR001343">
    <property type="entry name" value="Hemolysn_Ca-bd"/>
</dbReference>
<sequence length="501" mass="52561">MTTVRDYTALISGNNFWGSTTLKKPIFITYSFDTKPAAHVTEGGESSAFINSFSKFTTAERQSALEALGQWDDASGIHFLEVPAGQGEIRFGNYDFSLSHSSGAAGYAYYPSASISETYVYQSKIGSDVFIDKSVKNYSADDMQHVMIHEIGHAIGLKHSFEGPIVLDPSIDNTQYTVMSYTGYDPDLGPLDIAAARALYGTDGSDGKQVAAWHWNVHSHTMTQTGGNGADTIRGVTTADVMSGMGGKDILFGGEGNDRLDGGAGNDSLFGGNGDDILIGGTGNDRLNGGSGYSDTADGTDTVDYGAVASAVTVHLSGTWEYIAGNYTEYFAKGVDIGRDLMSSIENVTGGKGADSLTGSSVANVLKGGAGRDTISGGEGKDLIYGGAASDSLTGGSGADRFYFDTKLGRSNVDTLTDFRVRLDKLVLDDDIFTALTAGSLSKPDFILGTAAHDASDHLIYDKGTGALYFDADGLGGQSQIQFALLATKPALTNTDFVIVA</sequence>
<evidence type="ECO:0000256" key="3">
    <source>
        <dbReference type="ARBA" id="ARBA00022525"/>
    </source>
</evidence>
<dbReference type="InterPro" id="IPR018511">
    <property type="entry name" value="Hemolysin-typ_Ca-bd_CS"/>
</dbReference>
<dbReference type="Gene3D" id="3.40.390.10">
    <property type="entry name" value="Collagenase (Catalytic Domain)"/>
    <property type="match status" value="1"/>
</dbReference>
<dbReference type="GO" id="GO:0006508">
    <property type="term" value="P:proteolysis"/>
    <property type="evidence" value="ECO:0007669"/>
    <property type="project" value="UniProtKB-KW"/>
</dbReference>
<dbReference type="PRINTS" id="PR00313">
    <property type="entry name" value="CABNDNGRPT"/>
</dbReference>
<dbReference type="GO" id="GO:0031012">
    <property type="term" value="C:extracellular matrix"/>
    <property type="evidence" value="ECO:0007669"/>
    <property type="project" value="InterPro"/>
</dbReference>
<evidence type="ECO:0000259" key="8">
    <source>
        <dbReference type="SMART" id="SM00235"/>
    </source>
</evidence>
<dbReference type="SUPFAM" id="SSF55486">
    <property type="entry name" value="Metalloproteases ('zincins'), catalytic domain"/>
    <property type="match status" value="1"/>
</dbReference>
<protein>
    <submittedName>
        <fullName evidence="9">Bifunctional hemolysin/adenylate cyclase</fullName>
    </submittedName>
</protein>
<evidence type="ECO:0000256" key="5">
    <source>
        <dbReference type="ARBA" id="ARBA00022723"/>
    </source>
</evidence>
<keyword evidence="3" id="KW-0964">Secreted</keyword>
<dbReference type="EMBL" id="LR743504">
    <property type="protein sequence ID" value="CAA2104988.1"/>
    <property type="molecule type" value="Genomic_DNA"/>
</dbReference>
<reference evidence="9" key="1">
    <citation type="submission" date="2019-12" db="EMBL/GenBank/DDBJ databases">
        <authorList>
            <person name="Cremers G."/>
        </authorList>
    </citation>
    <scope>NUCLEOTIDE SEQUENCE</scope>
    <source>
        <strain evidence="9">Mbul1</strain>
    </source>
</reference>
<comment type="subcellular location">
    <subcellularLocation>
        <location evidence="1">Secreted</location>
    </subcellularLocation>
</comment>
<keyword evidence="6" id="KW-0378">Hydrolase</keyword>
<dbReference type="PROSITE" id="PS00330">
    <property type="entry name" value="HEMOLYSIN_CALCIUM"/>
    <property type="match status" value="4"/>
</dbReference>
<dbReference type="GO" id="GO:0005576">
    <property type="term" value="C:extracellular region"/>
    <property type="evidence" value="ECO:0007669"/>
    <property type="project" value="UniProtKB-SubCell"/>
</dbReference>
<proteinExistence type="inferred from homology"/>
<keyword evidence="5" id="KW-0479">Metal-binding</keyword>
<comment type="similarity">
    <text evidence="2">Belongs to the peptidase M10B family.</text>
</comment>
<evidence type="ECO:0000256" key="4">
    <source>
        <dbReference type="ARBA" id="ARBA00022670"/>
    </source>
</evidence>
<dbReference type="AlphaFoldDB" id="A0A679J1D2"/>
<organism evidence="9">
    <name type="scientific">Methylobacterium bullatum</name>
    <dbReference type="NCBI Taxonomy" id="570505"/>
    <lineage>
        <taxon>Bacteria</taxon>
        <taxon>Pseudomonadati</taxon>
        <taxon>Pseudomonadota</taxon>
        <taxon>Alphaproteobacteria</taxon>
        <taxon>Hyphomicrobiales</taxon>
        <taxon>Methylobacteriaceae</taxon>
        <taxon>Methylobacterium</taxon>
    </lineage>
</organism>
<dbReference type="InterPro" id="IPR034033">
    <property type="entry name" value="Serralysin-like"/>
</dbReference>
<dbReference type="InterPro" id="IPR050557">
    <property type="entry name" value="RTX_toxin/Mannuronan_C5-epim"/>
</dbReference>
<dbReference type="CDD" id="cd04277">
    <property type="entry name" value="ZnMc_serralysin_like"/>
    <property type="match status" value="1"/>
</dbReference>
<evidence type="ECO:0000256" key="7">
    <source>
        <dbReference type="ARBA" id="ARBA00022833"/>
    </source>
</evidence>
<dbReference type="GO" id="GO:0005509">
    <property type="term" value="F:calcium ion binding"/>
    <property type="evidence" value="ECO:0007669"/>
    <property type="project" value="InterPro"/>
</dbReference>
<dbReference type="GO" id="GO:0008270">
    <property type="term" value="F:zinc ion binding"/>
    <property type="evidence" value="ECO:0007669"/>
    <property type="project" value="InterPro"/>
</dbReference>
<evidence type="ECO:0000256" key="1">
    <source>
        <dbReference type="ARBA" id="ARBA00004613"/>
    </source>
</evidence>
<dbReference type="SUPFAM" id="SSF51120">
    <property type="entry name" value="beta-Roll"/>
    <property type="match status" value="2"/>
</dbReference>
<dbReference type="InterPro" id="IPR001818">
    <property type="entry name" value="Pept_M10_metallopeptidase"/>
</dbReference>
<evidence type="ECO:0000256" key="2">
    <source>
        <dbReference type="ARBA" id="ARBA00009490"/>
    </source>
</evidence>
<dbReference type="InterPro" id="IPR024079">
    <property type="entry name" value="MetalloPept_cat_dom_sf"/>
</dbReference>
<dbReference type="PANTHER" id="PTHR38340">
    <property type="entry name" value="S-LAYER PROTEIN"/>
    <property type="match status" value="1"/>
</dbReference>
<dbReference type="InterPro" id="IPR006026">
    <property type="entry name" value="Peptidase_Metallo"/>
</dbReference>
<dbReference type="InterPro" id="IPR011049">
    <property type="entry name" value="Serralysin-like_metalloprot_C"/>
</dbReference>
<feature type="domain" description="Peptidase metallopeptidase" evidence="8">
    <location>
        <begin position="18"/>
        <end position="190"/>
    </location>
</feature>
<dbReference type="PANTHER" id="PTHR38340:SF1">
    <property type="entry name" value="S-LAYER PROTEIN"/>
    <property type="match status" value="1"/>
</dbReference>
<dbReference type="Gene3D" id="2.150.10.10">
    <property type="entry name" value="Serralysin-like metalloprotease, C-terminal"/>
    <property type="match status" value="2"/>
</dbReference>
<dbReference type="Pfam" id="PF00413">
    <property type="entry name" value="Peptidase_M10"/>
    <property type="match status" value="1"/>
</dbReference>
<keyword evidence="4" id="KW-0645">Protease</keyword>
<name>A0A679J1D2_9HYPH</name>
<accession>A0A679J1D2</accession>
<evidence type="ECO:0000256" key="6">
    <source>
        <dbReference type="ARBA" id="ARBA00022801"/>
    </source>
</evidence>